<name>A0A1P8MYM0_9RHOB</name>
<keyword evidence="3" id="KW-1185">Reference proteome</keyword>
<evidence type="ECO:0000313" key="2">
    <source>
        <dbReference type="EMBL" id="APX13185.1"/>
    </source>
</evidence>
<dbReference type="InterPro" id="IPR011008">
    <property type="entry name" value="Dimeric_a/b-barrel"/>
</dbReference>
<dbReference type="KEGG" id="tom:BWR18_16965"/>
<dbReference type="EMBL" id="CP019312">
    <property type="protein sequence ID" value="APX13185.1"/>
    <property type="molecule type" value="Genomic_DNA"/>
</dbReference>
<protein>
    <recommendedName>
        <fullName evidence="1">DUF3291 domain-containing protein</fullName>
    </recommendedName>
</protein>
<reference evidence="2 3" key="1">
    <citation type="submission" date="2017-01" db="EMBL/GenBank/DDBJ databases">
        <title>Complete genome of Tateyamaria omphalii DOK1-4 isolated from seawater in Dokdo.</title>
        <authorList>
            <person name="Kim J.H."/>
            <person name="Chi W.-J."/>
        </authorList>
    </citation>
    <scope>NUCLEOTIDE SEQUENCE [LARGE SCALE GENOMIC DNA]</scope>
    <source>
        <strain evidence="2 3">DOK1-4</strain>
    </source>
</reference>
<feature type="domain" description="DUF3291" evidence="1">
    <location>
        <begin position="3"/>
        <end position="139"/>
    </location>
</feature>
<evidence type="ECO:0000313" key="3">
    <source>
        <dbReference type="Proteomes" id="UP000186336"/>
    </source>
</evidence>
<sequence length="154" mass="17420">MKLAQLNVGYARYPTDDPRMAEFMDNLDRMNAMAERSPGFVWRMQSDSGNATDISVPGDADMISNLSVWEDVPSLGHYVFNTLHARFYEKGTNWFVPMKTPHFVMWHVPDDHIPTLAEAMDRLGQLSERGSTQDAFGWDAVDTSAWRRCAMAAG</sequence>
<dbReference type="InterPro" id="IPR021708">
    <property type="entry name" value="DUF3291"/>
</dbReference>
<dbReference type="Pfam" id="PF11695">
    <property type="entry name" value="DUF3291"/>
    <property type="match status" value="1"/>
</dbReference>
<dbReference type="RefSeq" id="WP_076629619.1">
    <property type="nucleotide sequence ID" value="NZ_CP019312.1"/>
</dbReference>
<dbReference type="STRING" id="299262.BWR18_16965"/>
<dbReference type="SUPFAM" id="SSF54909">
    <property type="entry name" value="Dimeric alpha+beta barrel"/>
    <property type="match status" value="1"/>
</dbReference>
<gene>
    <name evidence="2" type="ORF">BWR18_16965</name>
</gene>
<dbReference type="AlphaFoldDB" id="A0A1P8MYM0"/>
<proteinExistence type="predicted"/>
<evidence type="ECO:0000259" key="1">
    <source>
        <dbReference type="Pfam" id="PF11695"/>
    </source>
</evidence>
<dbReference type="Proteomes" id="UP000186336">
    <property type="component" value="Chromosome"/>
</dbReference>
<accession>A0A1P8MYM0</accession>
<organism evidence="2 3">
    <name type="scientific">Tateyamaria omphalii</name>
    <dbReference type="NCBI Taxonomy" id="299262"/>
    <lineage>
        <taxon>Bacteria</taxon>
        <taxon>Pseudomonadati</taxon>
        <taxon>Pseudomonadota</taxon>
        <taxon>Alphaproteobacteria</taxon>
        <taxon>Rhodobacterales</taxon>
        <taxon>Roseobacteraceae</taxon>
        <taxon>Tateyamaria</taxon>
    </lineage>
</organism>